<organism evidence="5 6">
    <name type="scientific">Adineta ricciae</name>
    <name type="common">Rotifer</name>
    <dbReference type="NCBI Taxonomy" id="249248"/>
    <lineage>
        <taxon>Eukaryota</taxon>
        <taxon>Metazoa</taxon>
        <taxon>Spiralia</taxon>
        <taxon>Gnathifera</taxon>
        <taxon>Rotifera</taxon>
        <taxon>Eurotatoria</taxon>
        <taxon>Bdelloidea</taxon>
        <taxon>Adinetida</taxon>
        <taxon>Adinetidae</taxon>
        <taxon>Adineta</taxon>
    </lineage>
</organism>
<keyword evidence="4" id="KW-1133">Transmembrane helix</keyword>
<keyword evidence="6" id="KW-1185">Reference proteome</keyword>
<keyword evidence="3" id="KW-0456">Lyase</keyword>
<name>A0A815YP54_ADIRI</name>
<dbReference type="AlphaFoldDB" id="A0A815YP54"/>
<accession>A0A815YP54</accession>
<dbReference type="GO" id="GO:0016020">
    <property type="term" value="C:membrane"/>
    <property type="evidence" value="ECO:0007669"/>
    <property type="project" value="GOC"/>
</dbReference>
<sequence>MDTIRLFYLGLLDKFDPQVHFLQEKARSLNQQLSSTYSPLQLVTTTALVTTCVIGIYRFIFIHEEDLVIRLRETVFRLARRLPVVQRQIAKAREDTLTSVCNDIATSIAGHKFIQSLPTQGLSKKELLEKLEQYRNFEKIKFQDGQVSGCVYKIPRTDMTDIYQQIFILFGDSNPLHVDVFPDIRTMEAEVVRCVATMFHGDENVCGTMTSGGTESLIMACKTYRDMAYSKGISKPEMRVFPSIVMSVYGEQSRIARVVGYSRELNEEDNVRLCRTAK</sequence>
<proteinExistence type="predicted"/>
<dbReference type="GO" id="GO:0008117">
    <property type="term" value="F:sphinganine-1-phosphate aldolase activity"/>
    <property type="evidence" value="ECO:0007669"/>
    <property type="project" value="TreeGrafter"/>
</dbReference>
<dbReference type="InterPro" id="IPR050477">
    <property type="entry name" value="GrpII_AminoAcid_Decarb"/>
</dbReference>
<keyword evidence="4" id="KW-0472">Membrane</keyword>
<keyword evidence="4" id="KW-0812">Transmembrane</keyword>
<dbReference type="PANTHER" id="PTHR42735">
    <property type="match status" value="1"/>
</dbReference>
<evidence type="ECO:0000256" key="1">
    <source>
        <dbReference type="ARBA" id="ARBA00001933"/>
    </source>
</evidence>
<dbReference type="Proteomes" id="UP000663828">
    <property type="component" value="Unassembled WGS sequence"/>
</dbReference>
<evidence type="ECO:0000256" key="4">
    <source>
        <dbReference type="SAM" id="Phobius"/>
    </source>
</evidence>
<reference evidence="5" key="1">
    <citation type="submission" date="2021-02" db="EMBL/GenBank/DDBJ databases">
        <authorList>
            <person name="Nowell W R."/>
        </authorList>
    </citation>
    <scope>NUCLEOTIDE SEQUENCE</scope>
</reference>
<evidence type="ECO:0000313" key="6">
    <source>
        <dbReference type="Proteomes" id="UP000663828"/>
    </source>
</evidence>
<evidence type="ECO:0000256" key="3">
    <source>
        <dbReference type="ARBA" id="ARBA00023239"/>
    </source>
</evidence>
<dbReference type="Gene3D" id="3.40.640.10">
    <property type="entry name" value="Type I PLP-dependent aspartate aminotransferase-like (Major domain)"/>
    <property type="match status" value="1"/>
</dbReference>
<gene>
    <name evidence="5" type="ORF">XAT740_LOCUS44618</name>
</gene>
<dbReference type="GO" id="GO:0030149">
    <property type="term" value="P:sphingolipid catabolic process"/>
    <property type="evidence" value="ECO:0007669"/>
    <property type="project" value="TreeGrafter"/>
</dbReference>
<dbReference type="EMBL" id="CAJNOR010005684">
    <property type="protein sequence ID" value="CAF1572506.1"/>
    <property type="molecule type" value="Genomic_DNA"/>
</dbReference>
<dbReference type="InterPro" id="IPR015421">
    <property type="entry name" value="PyrdxlP-dep_Trfase_major"/>
</dbReference>
<comment type="cofactor">
    <cofactor evidence="1">
        <name>pyridoxal 5'-phosphate</name>
        <dbReference type="ChEBI" id="CHEBI:597326"/>
    </cofactor>
</comment>
<dbReference type="PANTHER" id="PTHR42735:SF6">
    <property type="entry name" value="SPHINGOSINE-1-PHOSPHATE LYASE 1"/>
    <property type="match status" value="1"/>
</dbReference>
<comment type="caution">
    <text evidence="5">The sequence shown here is derived from an EMBL/GenBank/DDBJ whole genome shotgun (WGS) entry which is preliminary data.</text>
</comment>
<keyword evidence="2" id="KW-0663">Pyridoxal phosphate</keyword>
<evidence type="ECO:0000313" key="5">
    <source>
        <dbReference type="EMBL" id="CAF1572506.1"/>
    </source>
</evidence>
<feature type="transmembrane region" description="Helical" evidence="4">
    <location>
        <begin position="40"/>
        <end position="60"/>
    </location>
</feature>
<dbReference type="SUPFAM" id="SSF53383">
    <property type="entry name" value="PLP-dependent transferases"/>
    <property type="match status" value="1"/>
</dbReference>
<protein>
    <submittedName>
        <fullName evidence="5">Uncharacterized protein</fullName>
    </submittedName>
</protein>
<dbReference type="InterPro" id="IPR015424">
    <property type="entry name" value="PyrdxlP-dep_Trfase"/>
</dbReference>
<dbReference type="GO" id="GO:0005783">
    <property type="term" value="C:endoplasmic reticulum"/>
    <property type="evidence" value="ECO:0007669"/>
    <property type="project" value="TreeGrafter"/>
</dbReference>
<evidence type="ECO:0000256" key="2">
    <source>
        <dbReference type="ARBA" id="ARBA00022898"/>
    </source>
</evidence>